<keyword evidence="2" id="KW-1133">Transmembrane helix</keyword>
<dbReference type="SUPFAM" id="SSF103481">
    <property type="entry name" value="Multidrug resistance efflux transporter EmrE"/>
    <property type="match status" value="1"/>
</dbReference>
<keyword evidence="5" id="KW-1185">Reference proteome</keyword>
<evidence type="ECO:0000259" key="3">
    <source>
        <dbReference type="Pfam" id="PF00892"/>
    </source>
</evidence>
<sequence>MKPQLFALLTALAWGVGGYFEKKGLHLGNLSPQVGITIRTAVALLILGAVSFQEWKQIPSAGSRALIYMVIGGGVIAGSVGMLCYYLAIKGAPLGKVMPIAFTSPLFGALMGIWLGGETLSLKTVIGMVMTVGGIIILTIG</sequence>
<feature type="domain" description="EamA" evidence="3">
    <location>
        <begin position="4"/>
        <end position="139"/>
    </location>
</feature>
<feature type="transmembrane region" description="Helical" evidence="2">
    <location>
        <begin position="94"/>
        <end position="115"/>
    </location>
</feature>
<dbReference type="InterPro" id="IPR037185">
    <property type="entry name" value="EmrE-like"/>
</dbReference>
<gene>
    <name evidence="4" type="ORF">ADM99_10825</name>
</gene>
<reference evidence="4 5" key="1">
    <citation type="submission" date="2015-07" db="EMBL/GenBank/DDBJ databases">
        <title>Genome sequence of Leptolinea tardivitalis DSM 16556.</title>
        <authorList>
            <person name="Hemp J."/>
            <person name="Ward L.M."/>
            <person name="Pace L.A."/>
            <person name="Fischer W.W."/>
        </authorList>
    </citation>
    <scope>NUCLEOTIDE SEQUENCE [LARGE SCALE GENOMIC DNA]</scope>
    <source>
        <strain evidence="4 5">YMTK-2</strain>
    </source>
</reference>
<dbReference type="PANTHER" id="PTHR22911:SF137">
    <property type="entry name" value="SOLUTE CARRIER FAMILY 35 MEMBER G2-RELATED"/>
    <property type="match status" value="1"/>
</dbReference>
<feature type="transmembrane region" description="Helical" evidence="2">
    <location>
        <begin position="122"/>
        <end position="140"/>
    </location>
</feature>
<keyword evidence="2" id="KW-0472">Membrane</keyword>
<protein>
    <recommendedName>
        <fullName evidence="3">EamA domain-containing protein</fullName>
    </recommendedName>
</protein>
<comment type="caution">
    <text evidence="4">The sequence shown here is derived from an EMBL/GenBank/DDBJ whole genome shotgun (WGS) entry which is preliminary data.</text>
</comment>
<comment type="similarity">
    <text evidence="1">Belongs to the EamA transporter family.</text>
</comment>
<dbReference type="Pfam" id="PF00892">
    <property type="entry name" value="EamA"/>
    <property type="match status" value="1"/>
</dbReference>
<dbReference type="GO" id="GO:0016020">
    <property type="term" value="C:membrane"/>
    <property type="evidence" value="ECO:0007669"/>
    <property type="project" value="InterPro"/>
</dbReference>
<feature type="transmembrane region" description="Helical" evidence="2">
    <location>
        <begin position="65"/>
        <end position="88"/>
    </location>
</feature>
<dbReference type="Proteomes" id="UP000050430">
    <property type="component" value="Unassembled WGS sequence"/>
</dbReference>
<proteinExistence type="inferred from homology"/>
<evidence type="ECO:0000256" key="1">
    <source>
        <dbReference type="ARBA" id="ARBA00007362"/>
    </source>
</evidence>
<feature type="transmembrane region" description="Helical" evidence="2">
    <location>
        <begin position="34"/>
        <end position="53"/>
    </location>
</feature>
<evidence type="ECO:0000313" key="4">
    <source>
        <dbReference type="EMBL" id="KPL71890.1"/>
    </source>
</evidence>
<evidence type="ECO:0000256" key="2">
    <source>
        <dbReference type="SAM" id="Phobius"/>
    </source>
</evidence>
<accession>A0A0N8GL97</accession>
<dbReference type="STRING" id="229920.ADM99_10825"/>
<dbReference type="InterPro" id="IPR000620">
    <property type="entry name" value="EamA_dom"/>
</dbReference>
<dbReference type="EMBL" id="LGCK01000010">
    <property type="protein sequence ID" value="KPL71890.1"/>
    <property type="molecule type" value="Genomic_DNA"/>
</dbReference>
<name>A0A0N8GL97_9CHLR</name>
<dbReference type="AlphaFoldDB" id="A0A0N8GL97"/>
<keyword evidence="2" id="KW-0812">Transmembrane</keyword>
<dbReference type="OrthoDB" id="9806718at2"/>
<dbReference type="PANTHER" id="PTHR22911">
    <property type="entry name" value="ACYL-MALONYL CONDENSING ENZYME-RELATED"/>
    <property type="match status" value="1"/>
</dbReference>
<dbReference type="Gene3D" id="1.10.3730.20">
    <property type="match status" value="1"/>
</dbReference>
<organism evidence="4 5">
    <name type="scientific">Leptolinea tardivitalis</name>
    <dbReference type="NCBI Taxonomy" id="229920"/>
    <lineage>
        <taxon>Bacteria</taxon>
        <taxon>Bacillati</taxon>
        <taxon>Chloroflexota</taxon>
        <taxon>Anaerolineae</taxon>
        <taxon>Anaerolineales</taxon>
        <taxon>Anaerolineaceae</taxon>
        <taxon>Leptolinea</taxon>
    </lineage>
</organism>
<dbReference type="RefSeq" id="WP_062420561.1">
    <property type="nucleotide sequence ID" value="NZ_BBYA01000002.1"/>
</dbReference>
<evidence type="ECO:0000313" key="5">
    <source>
        <dbReference type="Proteomes" id="UP000050430"/>
    </source>
</evidence>